<dbReference type="Gene3D" id="3.40.50.720">
    <property type="entry name" value="NAD(P)-binding Rossmann-like Domain"/>
    <property type="match status" value="2"/>
</dbReference>
<comment type="pathway">
    <text evidence="1 4">Protein modification; protein neddylation.</text>
</comment>
<gene>
    <name evidence="6" type="ORF">QC761_602000</name>
</gene>
<organism evidence="6 7">
    <name type="scientific">Podospora bellae-mahoneyi</name>
    <dbReference type="NCBI Taxonomy" id="2093777"/>
    <lineage>
        <taxon>Eukaryota</taxon>
        <taxon>Fungi</taxon>
        <taxon>Dikarya</taxon>
        <taxon>Ascomycota</taxon>
        <taxon>Pezizomycotina</taxon>
        <taxon>Sordariomycetes</taxon>
        <taxon>Sordariomycetidae</taxon>
        <taxon>Sordariales</taxon>
        <taxon>Podosporaceae</taxon>
        <taxon>Podospora</taxon>
    </lineage>
</organism>
<name>A0ABR0FBX7_9PEZI</name>
<dbReference type="Pfam" id="PF00899">
    <property type="entry name" value="ThiF"/>
    <property type="match status" value="1"/>
</dbReference>
<dbReference type="InterPro" id="IPR035985">
    <property type="entry name" value="Ubiquitin-activating_enz"/>
</dbReference>
<evidence type="ECO:0000256" key="2">
    <source>
        <dbReference type="ARBA" id="ARBA00006868"/>
    </source>
</evidence>
<evidence type="ECO:0000256" key="1">
    <source>
        <dbReference type="ARBA" id="ARBA00005032"/>
    </source>
</evidence>
<proteinExistence type="inferred from homology"/>
<dbReference type="InterPro" id="IPR045886">
    <property type="entry name" value="ThiF/MoeB/HesA"/>
</dbReference>
<dbReference type="PANTHER" id="PTHR10953">
    <property type="entry name" value="UBIQUITIN-ACTIVATING ENZYME E1"/>
    <property type="match status" value="1"/>
</dbReference>
<reference evidence="6 7" key="1">
    <citation type="journal article" date="2023" name="bioRxiv">
        <title>High-quality genome assemblies of four members of thePodospora anserinaspecies complex.</title>
        <authorList>
            <person name="Ament-Velasquez S.L."/>
            <person name="Vogan A.A."/>
            <person name="Wallerman O."/>
            <person name="Hartmann F."/>
            <person name="Gautier V."/>
            <person name="Silar P."/>
            <person name="Giraud T."/>
            <person name="Johannesson H."/>
        </authorList>
    </citation>
    <scope>NUCLEOTIDE SEQUENCE [LARGE SCALE GENOMIC DNA]</scope>
    <source>
        <strain evidence="6 7">CBS 112042</strain>
    </source>
</reference>
<evidence type="ECO:0000313" key="6">
    <source>
        <dbReference type="EMBL" id="KAK4640520.1"/>
    </source>
</evidence>
<dbReference type="EMBL" id="JAFFGZ010000008">
    <property type="protein sequence ID" value="KAK4640520.1"/>
    <property type="molecule type" value="Genomic_DNA"/>
</dbReference>
<dbReference type="InterPro" id="IPR030667">
    <property type="entry name" value="APP-BP1"/>
</dbReference>
<keyword evidence="7" id="KW-1185">Reference proteome</keyword>
<keyword evidence="3 4" id="KW-0833">Ubl conjugation pathway</keyword>
<comment type="similarity">
    <text evidence="2 4">Belongs to the ubiquitin-activating E1 family. ULA1 subfamily.</text>
</comment>
<dbReference type="GeneID" id="87900140"/>
<evidence type="ECO:0000313" key="7">
    <source>
        <dbReference type="Proteomes" id="UP001322138"/>
    </source>
</evidence>
<accession>A0ABR0FBX7</accession>
<comment type="function">
    <text evidence="4">Regulatory subunit of the dimeric UBA3-ULA1 E1 enzyme.</text>
</comment>
<comment type="caution">
    <text evidence="6">The sequence shown here is derived from an EMBL/GenBank/DDBJ whole genome shotgun (WGS) entry which is preliminary data.</text>
</comment>
<dbReference type="Proteomes" id="UP001322138">
    <property type="component" value="Unassembled WGS sequence"/>
</dbReference>
<feature type="domain" description="THIF-type NAD/FAD binding fold" evidence="5">
    <location>
        <begin position="23"/>
        <end position="534"/>
    </location>
</feature>
<dbReference type="InterPro" id="IPR000594">
    <property type="entry name" value="ThiF_NAD_FAD-bd"/>
</dbReference>
<dbReference type="PIRSF" id="PIRSF039099">
    <property type="entry name" value="APP-BP1"/>
    <property type="match status" value="1"/>
</dbReference>
<evidence type="ECO:0000256" key="3">
    <source>
        <dbReference type="ARBA" id="ARBA00022786"/>
    </source>
</evidence>
<protein>
    <recommendedName>
        <fullName evidence="4">NEDD8-activating enzyme E1 regulatory subunit</fullName>
    </recommendedName>
</protein>
<evidence type="ECO:0000256" key="4">
    <source>
        <dbReference type="PIRNR" id="PIRNR039099"/>
    </source>
</evidence>
<dbReference type="SUPFAM" id="SSF69572">
    <property type="entry name" value="Activating enzymes of the ubiquitin-like proteins"/>
    <property type="match status" value="1"/>
</dbReference>
<evidence type="ECO:0000259" key="5">
    <source>
        <dbReference type="Pfam" id="PF00899"/>
    </source>
</evidence>
<dbReference type="RefSeq" id="XP_062729496.1">
    <property type="nucleotide sequence ID" value="XM_062880658.1"/>
</dbReference>
<sequence length="540" mass="59797">MTEIVMSQTPPILHGPSEKERKYDRQLRLWAASGQAALESANILLVNSGPGTVGVETLKNLVLPGIGRFAIYDEARVEEADLGVNFFLDEDSLGKPRSESLTGHLLELNPEVQGDWYPNENVKTLDSLLTSSPVFTTIIYTHPITPENLSLLESHGQQHQTPLVAIHSAGFYSYFRINLPGAFPIVDTHPDETATTDLRLLAPWPELAVFAEELAKNIDDLSDFEHGHLPYVVILLHYLERWKAEHDGSYPSTYKEKTEFRRIVQGAARTQNAEGGEENFDEAAAAVLKTLVVPSLPSGLKEIFEYERTNPAEQKSGFWVIADAVKAFYEKHKCLPLPGKVPDMKAQSNVYIQLQNIYKAKARKDAAEILETVQATAGGQTIDPAEVDLFCKNAAFVKLINATTGKISRADRLKEVAAQEFRNDEQAEMTLQPLSLLPIYLAMQATAHQVETEDGRGWPRQEEVLARVAKMVPGADENERVCQAVGEVARAEGGELHNVAALTGGMVAQEMIKIITKQYIPIDNTCLFDGISSRCQILRL</sequence>
<dbReference type="PANTHER" id="PTHR10953:SF29">
    <property type="entry name" value="NEDD8-ACTIVATING ENZYME E1 REGULATORY SUBUNIT"/>
    <property type="match status" value="1"/>
</dbReference>